<comment type="caution">
    <text evidence="1">The sequence shown here is derived from an EMBL/GenBank/DDBJ whole genome shotgun (WGS) entry which is preliminary data.</text>
</comment>
<gene>
    <name evidence="1" type="ORF">GCM10017576_01590</name>
</gene>
<reference evidence="1" key="2">
    <citation type="submission" date="2023-01" db="EMBL/GenBank/DDBJ databases">
        <authorList>
            <person name="Sun Q."/>
            <person name="Evtushenko L."/>
        </authorList>
    </citation>
    <scope>NUCLEOTIDE SEQUENCE</scope>
    <source>
        <strain evidence="1">VKM Ac-1020</strain>
    </source>
</reference>
<sequence length="324" mass="35301">MSELVSPPILPSPILPSPIPLLLPRDSDVRLDRAQQRGRLVRLFRGVYAEAAAYRGLRPWERYLARVHAFALLHPEAVLCLESAAALQGAPVFGHPDEVHVLTANGTSRATAGVRAHRSARPRELVSAAGVTAVGPADTALDVARLRHPVIGTAMLDALLRRADAPDGAELLRRNARWRGARGRAKAEEAIRFADGLAETPLESANRCVVAWSGFEVPELQVVVPTRGGEFRVDMRWRAERITGEADGALKYDGSRGAPAEAILAEKRRERFLRECGEVVRWGWSEVRAPAELIAALRTVGLPQRRAPRDALLMTLPAALGARP</sequence>
<keyword evidence="2" id="KW-1185">Reference proteome</keyword>
<name>A0A9W6H058_9MICO</name>
<dbReference type="RefSeq" id="WP_271171763.1">
    <property type="nucleotide sequence ID" value="NZ_BSEJ01000001.1"/>
</dbReference>
<evidence type="ECO:0000313" key="2">
    <source>
        <dbReference type="Proteomes" id="UP001142462"/>
    </source>
</evidence>
<dbReference type="AlphaFoldDB" id="A0A9W6H058"/>
<dbReference type="Proteomes" id="UP001142462">
    <property type="component" value="Unassembled WGS sequence"/>
</dbReference>
<dbReference type="EMBL" id="BSEJ01000001">
    <property type="protein sequence ID" value="GLJ60030.1"/>
    <property type="molecule type" value="Genomic_DNA"/>
</dbReference>
<protein>
    <submittedName>
        <fullName evidence="1">CTP synthase</fullName>
    </submittedName>
</protein>
<accession>A0A9W6H058</accession>
<proteinExistence type="predicted"/>
<evidence type="ECO:0000313" key="1">
    <source>
        <dbReference type="EMBL" id="GLJ60030.1"/>
    </source>
</evidence>
<reference evidence="1" key="1">
    <citation type="journal article" date="2014" name="Int. J. Syst. Evol. Microbiol.">
        <title>Complete genome sequence of Corynebacterium casei LMG S-19264T (=DSM 44701T), isolated from a smear-ripened cheese.</title>
        <authorList>
            <consortium name="US DOE Joint Genome Institute (JGI-PGF)"/>
            <person name="Walter F."/>
            <person name="Albersmeier A."/>
            <person name="Kalinowski J."/>
            <person name="Ruckert C."/>
        </authorList>
    </citation>
    <scope>NUCLEOTIDE SEQUENCE</scope>
    <source>
        <strain evidence="1">VKM Ac-1020</strain>
    </source>
</reference>
<organism evidence="1 2">
    <name type="scientific">Microbacterium barkeri</name>
    <dbReference type="NCBI Taxonomy" id="33917"/>
    <lineage>
        <taxon>Bacteria</taxon>
        <taxon>Bacillati</taxon>
        <taxon>Actinomycetota</taxon>
        <taxon>Actinomycetes</taxon>
        <taxon>Micrococcales</taxon>
        <taxon>Microbacteriaceae</taxon>
        <taxon>Microbacterium</taxon>
    </lineage>
</organism>